<dbReference type="PANTHER" id="PTHR33121:SF70">
    <property type="entry name" value="SIGNALING PROTEIN YKOW"/>
    <property type="match status" value="1"/>
</dbReference>
<dbReference type="AlphaFoldDB" id="A0A1G5WL73"/>
<feature type="domain" description="EAL" evidence="1">
    <location>
        <begin position="301"/>
        <end position="555"/>
    </location>
</feature>
<dbReference type="PANTHER" id="PTHR33121">
    <property type="entry name" value="CYCLIC DI-GMP PHOSPHODIESTERASE PDEF"/>
    <property type="match status" value="1"/>
</dbReference>
<dbReference type="RefSeq" id="WP_143270114.1">
    <property type="nucleotide sequence ID" value="NZ_FMXA01000023.1"/>
</dbReference>
<dbReference type="OrthoDB" id="9813903at2"/>
<evidence type="ECO:0000259" key="2">
    <source>
        <dbReference type="PROSITE" id="PS50887"/>
    </source>
</evidence>
<dbReference type="NCBIfam" id="TIGR00254">
    <property type="entry name" value="GGDEF"/>
    <property type="match status" value="1"/>
</dbReference>
<dbReference type="Pfam" id="PF00563">
    <property type="entry name" value="EAL"/>
    <property type="match status" value="1"/>
</dbReference>
<dbReference type="InterPro" id="IPR001633">
    <property type="entry name" value="EAL_dom"/>
</dbReference>
<dbReference type="CDD" id="cd01949">
    <property type="entry name" value="GGDEF"/>
    <property type="match status" value="1"/>
</dbReference>
<name>A0A1G5WL73_9FIRM</name>
<evidence type="ECO:0000259" key="1">
    <source>
        <dbReference type="PROSITE" id="PS50883"/>
    </source>
</evidence>
<dbReference type="SUPFAM" id="SSF55073">
    <property type="entry name" value="Nucleotide cyclase"/>
    <property type="match status" value="1"/>
</dbReference>
<dbReference type="SMART" id="SM00267">
    <property type="entry name" value="GGDEF"/>
    <property type="match status" value="1"/>
</dbReference>
<dbReference type="EMBL" id="FMXA01000023">
    <property type="protein sequence ID" value="SDA58664.1"/>
    <property type="molecule type" value="Genomic_DNA"/>
</dbReference>
<dbReference type="Gene3D" id="3.20.20.450">
    <property type="entry name" value="EAL domain"/>
    <property type="match status" value="1"/>
</dbReference>
<dbReference type="GeneID" id="87756440"/>
<dbReference type="PROSITE" id="PS50887">
    <property type="entry name" value="GGDEF"/>
    <property type="match status" value="1"/>
</dbReference>
<dbReference type="InterPro" id="IPR050706">
    <property type="entry name" value="Cyclic-di-GMP_PDE-like"/>
</dbReference>
<evidence type="ECO:0000313" key="4">
    <source>
        <dbReference type="Proteomes" id="UP000199689"/>
    </source>
</evidence>
<dbReference type="PROSITE" id="PS50883">
    <property type="entry name" value="EAL"/>
    <property type="match status" value="1"/>
</dbReference>
<protein>
    <submittedName>
        <fullName evidence="3">Diguanylate cyclase (GGDEF) domain-containing protein</fullName>
    </submittedName>
</protein>
<evidence type="ECO:0000313" key="3">
    <source>
        <dbReference type="EMBL" id="SDA58664.1"/>
    </source>
</evidence>
<feature type="domain" description="GGDEF" evidence="2">
    <location>
        <begin position="164"/>
        <end position="292"/>
    </location>
</feature>
<dbReference type="GO" id="GO:0071111">
    <property type="term" value="F:cyclic-guanylate-specific phosphodiesterase activity"/>
    <property type="evidence" value="ECO:0007669"/>
    <property type="project" value="InterPro"/>
</dbReference>
<dbReference type="SUPFAM" id="SSF141868">
    <property type="entry name" value="EAL domain-like"/>
    <property type="match status" value="1"/>
</dbReference>
<organism evidence="3 4">
    <name type="scientific">Allisonella histaminiformans</name>
    <dbReference type="NCBI Taxonomy" id="209880"/>
    <lineage>
        <taxon>Bacteria</taxon>
        <taxon>Bacillati</taxon>
        <taxon>Bacillota</taxon>
        <taxon>Negativicutes</taxon>
        <taxon>Veillonellales</taxon>
        <taxon>Veillonellaceae</taxon>
        <taxon>Allisonella</taxon>
    </lineage>
</organism>
<proteinExistence type="predicted"/>
<dbReference type="InterPro" id="IPR000160">
    <property type="entry name" value="GGDEF_dom"/>
</dbReference>
<dbReference type="SMART" id="SM00052">
    <property type="entry name" value="EAL"/>
    <property type="match status" value="1"/>
</dbReference>
<accession>A0A1G5WL73</accession>
<dbReference type="InterPro" id="IPR035919">
    <property type="entry name" value="EAL_sf"/>
</dbReference>
<dbReference type="InterPro" id="IPR043128">
    <property type="entry name" value="Rev_trsase/Diguanyl_cyclase"/>
</dbReference>
<dbReference type="STRING" id="209880.SAMN02910343_01445"/>
<gene>
    <name evidence="3" type="ORF">SAMN02910343_01445</name>
</gene>
<dbReference type="Pfam" id="PF00990">
    <property type="entry name" value="GGDEF"/>
    <property type="match status" value="1"/>
</dbReference>
<sequence length="568" mass="65316">MEKLNWMIDEVASRLEEEKQNHDVARLVVPEECREIRVCGEEFSYGRPCFNIWGATSRCSNCSSYKAHYTGKKILKKERMGELLCLVESVPLVISGAGRTMDALVLERLDYRLATKEERETVPDKSTEKHLALAYYDTLTGMFTRHGFFIHARGLLETFKARDEDFVLIQMNVRHFRIINNLYGMEKGNRLLVLLAERIRSIKPKESIAGRVGDDVFVVVMPRHDFYAENWERMLWRVEQEAGEDVFHVHIHAGVFMGDSVNIPLSRMIEYTWAAQETIMDDPQSHIAYYRPGQLKKVRRARALINVFEKAIRRGEFQVYLQPQVDRHGKVVSAEVLSRWVTASGEIISPGEFIPFLEQTGQIVRLDHYVWGQAIQLLKKWEGTPFSHLKLSLNVFPEDFDYLDVPDTLCSLADMYGVPRNKINVEITESAIISRSALRQRVADRLVEAGFELEIDDFGKGNSSLNTLRNIKAQTLKLDMDFLKLEEDSSMRGMIIIESMIHMAKLLDMTVVAEGVETNAQRDALLEMDCDLLQGYLFSKPIPVAEFENNLQKSWHEGKCPVCRLEEV</sequence>
<keyword evidence="4" id="KW-1185">Reference proteome</keyword>
<dbReference type="CDD" id="cd01948">
    <property type="entry name" value="EAL"/>
    <property type="match status" value="1"/>
</dbReference>
<dbReference type="Gene3D" id="3.30.70.270">
    <property type="match status" value="1"/>
</dbReference>
<dbReference type="Proteomes" id="UP000199689">
    <property type="component" value="Unassembled WGS sequence"/>
</dbReference>
<dbReference type="InterPro" id="IPR029787">
    <property type="entry name" value="Nucleotide_cyclase"/>
</dbReference>
<reference evidence="3 4" key="1">
    <citation type="submission" date="2016-10" db="EMBL/GenBank/DDBJ databases">
        <authorList>
            <person name="de Groot N.N."/>
        </authorList>
    </citation>
    <scope>NUCLEOTIDE SEQUENCE [LARGE SCALE GENOMIC DNA]</scope>
    <source>
        <strain evidence="3 4">DSM 15230</strain>
    </source>
</reference>